<evidence type="ECO:0000313" key="2">
    <source>
        <dbReference type="Proteomes" id="UP000295506"/>
    </source>
</evidence>
<reference evidence="1 2" key="1">
    <citation type="submission" date="2019-03" db="EMBL/GenBank/DDBJ databases">
        <title>Genomic Encyclopedia of Type Strains, Phase IV (KMG-IV): sequencing the most valuable type-strain genomes for metagenomic binning, comparative biology and taxonomic classification.</title>
        <authorList>
            <person name="Goeker M."/>
        </authorList>
    </citation>
    <scope>NUCLEOTIDE SEQUENCE [LARGE SCALE GENOMIC DNA]</scope>
    <source>
        <strain evidence="1 2">DSM 101483</strain>
    </source>
</reference>
<name>A0AA94PY26_9BACT</name>
<feature type="non-terminal residue" evidence="1">
    <location>
        <position position="1"/>
    </location>
</feature>
<gene>
    <name evidence="1" type="ORF">EDC59_101705</name>
</gene>
<organism evidence="1 2">
    <name type="scientific">Pseudodesulfovibrio indicus</name>
    <dbReference type="NCBI Taxonomy" id="1716143"/>
    <lineage>
        <taxon>Bacteria</taxon>
        <taxon>Pseudomonadati</taxon>
        <taxon>Thermodesulfobacteriota</taxon>
        <taxon>Desulfovibrionia</taxon>
        <taxon>Desulfovibrionales</taxon>
        <taxon>Desulfovibrionaceae</taxon>
    </lineage>
</organism>
<sequence length="243" mass="27569">RTLPLGGTPQGQGWARQHRLYFSGPLEMGGLPGYHRCYALFECPACKEIVEKRIGHGKKQVTCGCGKGPRQSHGATKGSKRTPNYSIWHSMKQRCYCPTNKSYKRYGGRGIYVCEEWRHDYLAFKAWSERNGYREGLSLDRINNNGSYSPDNCRWVPRSLNAAKRFRDSRLGEHVGASESVLFLCEMLDHIENTGCGTEFAGYLLKIYGSILPNIPSPKRKIIQAFIRHAHQLQLPAVTTMQQ</sequence>
<dbReference type="Proteomes" id="UP000295506">
    <property type="component" value="Unassembled WGS sequence"/>
</dbReference>
<proteinExistence type="predicted"/>
<dbReference type="EMBL" id="SOBK01000001">
    <property type="protein sequence ID" value="TDT92299.1"/>
    <property type="molecule type" value="Genomic_DNA"/>
</dbReference>
<accession>A0AA94PY26</accession>
<evidence type="ECO:0000313" key="1">
    <source>
        <dbReference type="EMBL" id="TDT92299.1"/>
    </source>
</evidence>
<dbReference type="AlphaFoldDB" id="A0AA94PY26"/>
<dbReference type="Gene3D" id="3.30.40.220">
    <property type="match status" value="1"/>
</dbReference>
<protein>
    <submittedName>
        <fullName evidence="1">Uncharacterized protein</fullName>
    </submittedName>
</protein>
<comment type="caution">
    <text evidence="1">The sequence shown here is derived from an EMBL/GenBank/DDBJ whole genome shotgun (WGS) entry which is preliminary data.</text>
</comment>